<sequence>MNTKKNTLQSIMDIGLQLVQERGYNGFSYADIAEAVGIRKASIHYHFPSKQDLVQAVLLQYRKDFMDRLQAVKEQDLDSQGKLTGFFGLYRETLEDNAKLCLCSMMAAELHSFPEEIRAELNLFFRANESWVEDVLAQGQEEGAFNFSISTGEQAKILVAFVQGAQLMTRSLGDIHYFDTLVSSCMSSLK</sequence>
<feature type="DNA-binding region" description="H-T-H motif" evidence="4">
    <location>
        <begin position="28"/>
        <end position="47"/>
    </location>
</feature>
<dbReference type="PANTHER" id="PTHR47506">
    <property type="entry name" value="TRANSCRIPTIONAL REGULATORY PROTEIN"/>
    <property type="match status" value="1"/>
</dbReference>
<dbReference type="PROSITE" id="PS50977">
    <property type="entry name" value="HTH_TETR_2"/>
    <property type="match status" value="1"/>
</dbReference>
<dbReference type="Gene3D" id="1.10.357.10">
    <property type="entry name" value="Tetracycline Repressor, domain 2"/>
    <property type="match status" value="1"/>
</dbReference>
<dbReference type="SUPFAM" id="SSF46689">
    <property type="entry name" value="Homeodomain-like"/>
    <property type="match status" value="1"/>
</dbReference>
<evidence type="ECO:0000256" key="4">
    <source>
        <dbReference type="PROSITE-ProRule" id="PRU00335"/>
    </source>
</evidence>
<dbReference type="PANTHER" id="PTHR47506:SF6">
    <property type="entry name" value="HTH-TYPE TRANSCRIPTIONAL REPRESSOR NEMR"/>
    <property type="match status" value="1"/>
</dbReference>
<dbReference type="PRINTS" id="PR00455">
    <property type="entry name" value="HTHTETR"/>
</dbReference>
<evidence type="ECO:0000259" key="5">
    <source>
        <dbReference type="PROSITE" id="PS50977"/>
    </source>
</evidence>
<keyword evidence="7" id="KW-1185">Reference proteome</keyword>
<evidence type="ECO:0000256" key="3">
    <source>
        <dbReference type="ARBA" id="ARBA00023163"/>
    </source>
</evidence>
<evidence type="ECO:0000256" key="2">
    <source>
        <dbReference type="ARBA" id="ARBA00023125"/>
    </source>
</evidence>
<gene>
    <name evidence="6" type="ORF">HPT30_12855</name>
</gene>
<reference evidence="6" key="1">
    <citation type="submission" date="2020-06" db="EMBL/GenBank/DDBJ databases">
        <title>Paenibacillus sp. nov., isolated from soil.</title>
        <authorList>
            <person name="Seo Y.L."/>
        </authorList>
    </citation>
    <scope>NUCLEOTIDE SEQUENCE [LARGE SCALE GENOMIC DNA]</scope>
    <source>
        <strain evidence="6">JW14</strain>
    </source>
</reference>
<evidence type="ECO:0000313" key="6">
    <source>
        <dbReference type="EMBL" id="NUU61239.1"/>
    </source>
</evidence>
<dbReference type="AlphaFoldDB" id="A0A850ENA8"/>
<comment type="caution">
    <text evidence="6">The sequence shown here is derived from an EMBL/GenBank/DDBJ whole genome shotgun (WGS) entry which is preliminary data.</text>
</comment>
<feature type="domain" description="HTH tetR-type" evidence="5">
    <location>
        <begin position="5"/>
        <end position="65"/>
    </location>
</feature>
<dbReference type="InterPro" id="IPR036271">
    <property type="entry name" value="Tet_transcr_reg_TetR-rel_C_sf"/>
</dbReference>
<protein>
    <submittedName>
        <fullName evidence="6">TetR/AcrR family transcriptional regulator</fullName>
    </submittedName>
</protein>
<dbReference type="EMBL" id="JABWCS010000207">
    <property type="protein sequence ID" value="NUU61239.1"/>
    <property type="molecule type" value="Genomic_DNA"/>
</dbReference>
<name>A0A850ENA8_9BACL</name>
<dbReference type="GO" id="GO:0003677">
    <property type="term" value="F:DNA binding"/>
    <property type="evidence" value="ECO:0007669"/>
    <property type="project" value="UniProtKB-UniRule"/>
</dbReference>
<evidence type="ECO:0000256" key="1">
    <source>
        <dbReference type="ARBA" id="ARBA00023015"/>
    </source>
</evidence>
<dbReference type="InterPro" id="IPR009057">
    <property type="entry name" value="Homeodomain-like_sf"/>
</dbReference>
<keyword evidence="3" id="KW-0804">Transcription</keyword>
<dbReference type="Pfam" id="PF16925">
    <property type="entry name" value="TetR_C_13"/>
    <property type="match status" value="1"/>
</dbReference>
<dbReference type="RefSeq" id="WP_175371781.1">
    <property type="nucleotide sequence ID" value="NZ_JABWCS010000207.1"/>
</dbReference>
<dbReference type="SUPFAM" id="SSF48498">
    <property type="entry name" value="Tetracyclin repressor-like, C-terminal domain"/>
    <property type="match status" value="1"/>
</dbReference>
<organism evidence="6 7">
    <name type="scientific">Paenibacillus agri</name>
    <dbReference type="NCBI Taxonomy" id="2744309"/>
    <lineage>
        <taxon>Bacteria</taxon>
        <taxon>Bacillati</taxon>
        <taxon>Bacillota</taxon>
        <taxon>Bacilli</taxon>
        <taxon>Bacillales</taxon>
        <taxon>Paenibacillaceae</taxon>
        <taxon>Paenibacillus</taxon>
    </lineage>
</organism>
<keyword evidence="2 4" id="KW-0238">DNA-binding</keyword>
<keyword evidence="1" id="KW-0805">Transcription regulation</keyword>
<dbReference type="Proteomes" id="UP000564806">
    <property type="component" value="Unassembled WGS sequence"/>
</dbReference>
<dbReference type="InterPro" id="IPR011075">
    <property type="entry name" value="TetR_C"/>
</dbReference>
<evidence type="ECO:0000313" key="7">
    <source>
        <dbReference type="Proteomes" id="UP000564806"/>
    </source>
</evidence>
<dbReference type="Pfam" id="PF00440">
    <property type="entry name" value="TetR_N"/>
    <property type="match status" value="1"/>
</dbReference>
<proteinExistence type="predicted"/>
<accession>A0A850ENA8</accession>
<dbReference type="InterPro" id="IPR001647">
    <property type="entry name" value="HTH_TetR"/>
</dbReference>